<evidence type="ECO:0000256" key="1">
    <source>
        <dbReference type="HAMAP-Rule" id="MF_00386"/>
    </source>
</evidence>
<protein>
    <recommendedName>
        <fullName evidence="1">Putative membrane protein insertion efficiency factor</fullName>
    </recommendedName>
</protein>
<dbReference type="PANTHER" id="PTHR33383:SF1">
    <property type="entry name" value="MEMBRANE PROTEIN INSERTION EFFICIENCY FACTOR-RELATED"/>
    <property type="match status" value="1"/>
</dbReference>
<keyword evidence="1" id="KW-1003">Cell membrane</keyword>
<dbReference type="InterPro" id="IPR002696">
    <property type="entry name" value="Membr_insert_effic_factor_YidD"/>
</dbReference>
<dbReference type="PANTHER" id="PTHR33383">
    <property type="entry name" value="MEMBRANE PROTEIN INSERTION EFFICIENCY FACTOR-RELATED"/>
    <property type="match status" value="1"/>
</dbReference>
<dbReference type="SMART" id="SM01234">
    <property type="entry name" value="Haemolytic"/>
    <property type="match status" value="1"/>
</dbReference>
<dbReference type="Pfam" id="PF01809">
    <property type="entry name" value="YidD"/>
    <property type="match status" value="1"/>
</dbReference>
<evidence type="ECO:0000313" key="2">
    <source>
        <dbReference type="EMBL" id="URI11960.1"/>
    </source>
</evidence>
<keyword evidence="3" id="KW-1185">Reference proteome</keyword>
<reference evidence="2" key="1">
    <citation type="submission" date="2022-05" db="EMBL/GenBank/DDBJ databases">
        <title>An RpoN-dependent PEP-CTERM gene is involved in floc formation of an Aquincola tertiaricarbonis strain.</title>
        <authorList>
            <person name="Qiu D."/>
            <person name="Xia M."/>
        </authorList>
    </citation>
    <scope>NUCLEOTIDE SEQUENCE</scope>
    <source>
        <strain evidence="2">RN12</strain>
    </source>
</reference>
<comment type="function">
    <text evidence="1">Could be involved in insertion of integral membrane proteins into the membrane.</text>
</comment>
<organism evidence="2 3">
    <name type="scientific">Aquincola tertiaricarbonis</name>
    <dbReference type="NCBI Taxonomy" id="391953"/>
    <lineage>
        <taxon>Bacteria</taxon>
        <taxon>Pseudomonadati</taxon>
        <taxon>Pseudomonadota</taxon>
        <taxon>Betaproteobacteria</taxon>
        <taxon>Burkholderiales</taxon>
        <taxon>Sphaerotilaceae</taxon>
        <taxon>Aquincola</taxon>
    </lineage>
</organism>
<dbReference type="NCBIfam" id="TIGR00278">
    <property type="entry name" value="membrane protein insertion efficiency factor YidD"/>
    <property type="match status" value="1"/>
</dbReference>
<proteinExistence type="inferred from homology"/>
<evidence type="ECO:0000313" key="3">
    <source>
        <dbReference type="Proteomes" id="UP001056201"/>
    </source>
</evidence>
<dbReference type="HAMAP" id="MF_00386">
    <property type="entry name" value="UPF0161_YidD"/>
    <property type="match status" value="1"/>
</dbReference>
<sequence length="95" mass="10387">MPRRALMLPVRAYRLLLSPWIGGRCLYEPTCSLYALQALERHGALAGGALAAGRILRCHPWCEAGCDPVPERPPRLFAFLSSDRAASDSPKKTAP</sequence>
<name>A0ABY4SKS5_AQUTE</name>
<dbReference type="EMBL" id="CP097636">
    <property type="protein sequence ID" value="URI11960.1"/>
    <property type="molecule type" value="Genomic_DNA"/>
</dbReference>
<dbReference type="Proteomes" id="UP001056201">
    <property type="component" value="Chromosome 2"/>
</dbReference>
<gene>
    <name evidence="2" type="primary">yidD</name>
    <name evidence="2" type="ORF">MW290_32130</name>
</gene>
<comment type="subcellular location">
    <subcellularLocation>
        <location evidence="1">Cell membrane</location>
        <topology evidence="1">Peripheral membrane protein</topology>
        <orientation evidence="1">Cytoplasmic side</orientation>
    </subcellularLocation>
</comment>
<comment type="similarity">
    <text evidence="1">Belongs to the UPF0161 family.</text>
</comment>
<accession>A0ABY4SKS5</accession>
<keyword evidence="1" id="KW-0472">Membrane</keyword>